<dbReference type="KEGG" id="pmet:G4Y79_23550"/>
<protein>
    <submittedName>
        <fullName evidence="2">Helix-turn-helix domain-containing protein</fullName>
    </submittedName>
</protein>
<keyword evidence="3" id="KW-1185">Reference proteome</keyword>
<evidence type="ECO:0000313" key="2">
    <source>
        <dbReference type="EMBL" id="QPC82628.1"/>
    </source>
</evidence>
<feature type="domain" description="Helix-turn-helix" evidence="1">
    <location>
        <begin position="9"/>
        <end position="59"/>
    </location>
</feature>
<dbReference type="CDD" id="cd04762">
    <property type="entry name" value="HTH_MerR-trunc"/>
    <property type="match status" value="1"/>
</dbReference>
<dbReference type="InterPro" id="IPR041657">
    <property type="entry name" value="HTH_17"/>
</dbReference>
<organism evidence="2 3">
    <name type="scientific">Phototrophicus methaneseepsis</name>
    <dbReference type="NCBI Taxonomy" id="2710758"/>
    <lineage>
        <taxon>Bacteria</taxon>
        <taxon>Bacillati</taxon>
        <taxon>Chloroflexota</taxon>
        <taxon>Candidatus Thermofontia</taxon>
        <taxon>Phototrophicales</taxon>
        <taxon>Phototrophicaceae</taxon>
        <taxon>Phototrophicus</taxon>
    </lineage>
</organism>
<evidence type="ECO:0000313" key="3">
    <source>
        <dbReference type="Proteomes" id="UP000594468"/>
    </source>
</evidence>
<dbReference type="Gene3D" id="1.10.1660.10">
    <property type="match status" value="1"/>
</dbReference>
<accession>A0A7S8E9A0</accession>
<dbReference type="EMBL" id="CP062983">
    <property type="protein sequence ID" value="QPC82628.1"/>
    <property type="molecule type" value="Genomic_DNA"/>
</dbReference>
<dbReference type="RefSeq" id="WP_195170697.1">
    <property type="nucleotide sequence ID" value="NZ_CP062983.1"/>
</dbReference>
<dbReference type="SUPFAM" id="SSF46955">
    <property type="entry name" value="Putative DNA-binding domain"/>
    <property type="match status" value="1"/>
</dbReference>
<dbReference type="NCBIfam" id="TIGR01764">
    <property type="entry name" value="excise"/>
    <property type="match status" value="1"/>
</dbReference>
<sequence>MTKTESNEWLSLKQAADILGVHPATVRNWADDGKLPFRRTPGKHRRFRRDDLLHYAQSQGELQPLEVQVIIQNALGSARMHVGEGDLSEMRWYKDMSDDGRQYMRKQGRRVLDALRAYLGAGAPDEMLSEAIAIGKDYAKALSEDEMTLPQAMRGFFYFSDFVVDSILTWSELSPPRNSSEWSTLLKQVNAFIHTMLLSIAEYYEED</sequence>
<dbReference type="Proteomes" id="UP000594468">
    <property type="component" value="Chromosome"/>
</dbReference>
<dbReference type="InterPro" id="IPR009061">
    <property type="entry name" value="DNA-bd_dom_put_sf"/>
</dbReference>
<dbReference type="Pfam" id="PF12728">
    <property type="entry name" value="HTH_17"/>
    <property type="match status" value="1"/>
</dbReference>
<name>A0A7S8E9A0_9CHLR</name>
<reference evidence="2 3" key="1">
    <citation type="submission" date="2020-02" db="EMBL/GenBank/DDBJ databases">
        <authorList>
            <person name="Zheng R.K."/>
            <person name="Sun C.M."/>
        </authorList>
    </citation>
    <scope>NUCLEOTIDE SEQUENCE [LARGE SCALE GENOMIC DNA]</scope>
    <source>
        <strain evidence="3">rifampicinis</strain>
    </source>
</reference>
<gene>
    <name evidence="2" type="ORF">G4Y79_23550</name>
</gene>
<dbReference type="InterPro" id="IPR010093">
    <property type="entry name" value="SinI_DNA-bd"/>
</dbReference>
<dbReference type="GO" id="GO:0003677">
    <property type="term" value="F:DNA binding"/>
    <property type="evidence" value="ECO:0007669"/>
    <property type="project" value="InterPro"/>
</dbReference>
<evidence type="ECO:0000259" key="1">
    <source>
        <dbReference type="Pfam" id="PF12728"/>
    </source>
</evidence>
<dbReference type="AlphaFoldDB" id="A0A7S8E9A0"/>
<proteinExistence type="predicted"/>